<reference evidence="2" key="1">
    <citation type="submission" date="2019-08" db="EMBL/GenBank/DDBJ databases">
        <authorList>
            <person name="Kucharzyk K."/>
            <person name="Murdoch R.W."/>
            <person name="Higgins S."/>
            <person name="Loffler F."/>
        </authorList>
    </citation>
    <scope>NUCLEOTIDE SEQUENCE</scope>
</reference>
<dbReference type="CDD" id="cd14948">
    <property type="entry name" value="BACON"/>
    <property type="match status" value="2"/>
</dbReference>
<sequence>MNLFKTIFYTIVISIFLVSCKKDPLPVLTLSADKIVFSNKTSTETISVSSNYNWSISNDSDWISITPTSSTGESTVKISATENNTDSDRTTNLVVTTGKEGTPSYLRKVISITQSNSVLYIDFDYISFEKIQSSKSLVISSNTDWELVIPANISWITSDILKGFGNGQLNLTVVENTGQDRSVDVEFKYAGKTKIVKIFQKRGVNSPPAPVSPIHPQNNLTNIPRILEFSWEKSVDTDKDQVKYDIELSESANFPEGALTKKFSTDTLTKYSTPELLKENTKYYWRVTASDSYGAKTVSSAFTFTTGTKGGYANGESRVAFFNTNGLIANEIVFVGDGYTIADFVDGGKFDQDMNEGIEAFFSVEPYKSYKQYFRVYKLAAYSKDSGATQLDKGIVKETAFSTVFKGGSSMESDDEKVFEFVSVNVEGMEDTNPYYSGIQGKLQNTLVVLVVNEDRYAGTCWMFSDGRALAICPNSRDTRSNYHYKSIVNHEAGGHGFGRLADEYVTSANRDKTITESEKTSLQNWVKYGFYPNVDLTSDLNNIKWKHFVAKAGYAVTAHEGGYYFTYGVWRPESSSCMIDNRQYYNSPSREHIVKRILRTAHNARVSEYVNGVLTPIPNDPYNLDEFVRLDVKKTEAGAQFYTKSFNPLTFNQLAPPVMVEVKH</sequence>
<dbReference type="PROSITE" id="PS51257">
    <property type="entry name" value="PROKAR_LIPOPROTEIN"/>
    <property type="match status" value="1"/>
</dbReference>
<accession>A0A644WK70</accession>
<dbReference type="InterPro" id="IPR013783">
    <property type="entry name" value="Ig-like_fold"/>
</dbReference>
<organism evidence="2">
    <name type="scientific">bioreactor metagenome</name>
    <dbReference type="NCBI Taxonomy" id="1076179"/>
    <lineage>
        <taxon>unclassified sequences</taxon>
        <taxon>metagenomes</taxon>
        <taxon>ecological metagenomes</taxon>
    </lineage>
</organism>
<dbReference type="Pfam" id="PF25788">
    <property type="entry name" value="Ig_Rha78A_N"/>
    <property type="match status" value="1"/>
</dbReference>
<dbReference type="PROSITE" id="PS50853">
    <property type="entry name" value="FN3"/>
    <property type="match status" value="1"/>
</dbReference>
<feature type="domain" description="Fibronectin type-III" evidence="1">
    <location>
        <begin position="207"/>
        <end position="311"/>
    </location>
</feature>
<comment type="caution">
    <text evidence="2">The sequence shown here is derived from an EMBL/GenBank/DDBJ whole genome shotgun (WGS) entry which is preliminary data.</text>
</comment>
<dbReference type="InterPro" id="IPR003961">
    <property type="entry name" value="FN3_dom"/>
</dbReference>
<dbReference type="GO" id="GO:0008237">
    <property type="term" value="F:metallopeptidase activity"/>
    <property type="evidence" value="ECO:0007669"/>
    <property type="project" value="InterPro"/>
</dbReference>
<dbReference type="InterPro" id="IPR024361">
    <property type="entry name" value="BACON"/>
</dbReference>
<dbReference type="SUPFAM" id="SSF49265">
    <property type="entry name" value="Fibronectin type III"/>
    <property type="match status" value="1"/>
</dbReference>
<dbReference type="InterPro" id="IPR024079">
    <property type="entry name" value="MetalloPept_cat_dom_sf"/>
</dbReference>
<dbReference type="Gene3D" id="3.40.390.10">
    <property type="entry name" value="Collagenase (Catalytic Domain)"/>
    <property type="match status" value="1"/>
</dbReference>
<evidence type="ECO:0000259" key="1">
    <source>
        <dbReference type="PROSITE" id="PS50853"/>
    </source>
</evidence>
<dbReference type="EMBL" id="VSSQ01000989">
    <property type="protein sequence ID" value="MPM03878.1"/>
    <property type="molecule type" value="Genomic_DNA"/>
</dbReference>
<proteinExistence type="predicted"/>
<dbReference type="InterPro" id="IPR036116">
    <property type="entry name" value="FN3_sf"/>
</dbReference>
<name>A0A644WK70_9ZZZZ</name>
<dbReference type="Pfam" id="PF13004">
    <property type="entry name" value="BACON"/>
    <property type="match status" value="2"/>
</dbReference>
<dbReference type="InterPro" id="IPR019026">
    <property type="entry name" value="Peptidase_M64_IgA"/>
</dbReference>
<dbReference type="Pfam" id="PF09471">
    <property type="entry name" value="Peptidase_M64"/>
    <property type="match status" value="1"/>
</dbReference>
<protein>
    <recommendedName>
        <fullName evidence="1">Fibronectin type-III domain-containing protein</fullName>
    </recommendedName>
</protein>
<dbReference type="AlphaFoldDB" id="A0A644WK70"/>
<gene>
    <name evidence="2" type="ORF">SDC9_50145</name>
</gene>
<dbReference type="Gene3D" id="2.60.40.10">
    <property type="entry name" value="Immunoglobulins"/>
    <property type="match status" value="3"/>
</dbReference>
<evidence type="ECO:0000313" key="2">
    <source>
        <dbReference type="EMBL" id="MPM03878.1"/>
    </source>
</evidence>